<reference evidence="1 2" key="1">
    <citation type="submission" date="2018-11" db="EMBL/GenBank/DDBJ databases">
        <authorList>
            <person name="Zhou Z."/>
            <person name="Wang G."/>
        </authorList>
    </citation>
    <scope>NUCLEOTIDE SEQUENCE [LARGE SCALE GENOMIC DNA]</scope>
    <source>
        <strain evidence="1 2">KCTC42998</strain>
    </source>
</reference>
<dbReference type="EMBL" id="RQJP01000001">
    <property type="protein sequence ID" value="RRB18099.1"/>
    <property type="molecule type" value="Genomic_DNA"/>
</dbReference>
<dbReference type="InterPro" id="IPR017853">
    <property type="entry name" value="GH"/>
</dbReference>
<comment type="caution">
    <text evidence="1">The sequence shown here is derived from an EMBL/GenBank/DDBJ whole genome shotgun (WGS) entry which is preliminary data.</text>
</comment>
<dbReference type="SUPFAM" id="SSF51445">
    <property type="entry name" value="(Trans)glycosidases"/>
    <property type="match status" value="1"/>
</dbReference>
<dbReference type="Gene3D" id="3.20.20.80">
    <property type="entry name" value="Glycosidases"/>
    <property type="match status" value="1"/>
</dbReference>
<keyword evidence="2" id="KW-1185">Reference proteome</keyword>
<dbReference type="AlphaFoldDB" id="A0A3P1CXZ4"/>
<evidence type="ECO:0000313" key="1">
    <source>
        <dbReference type="EMBL" id="RRB18099.1"/>
    </source>
</evidence>
<sequence length="441" mass="50710">MRNHKGTATLMKKALRPLELWGGIECTVNRVGELYQDQLLRNGHHVRCQDLDEIAALGLKTLRYPVLWERTAPEHIDRPDWRWPDERLGALRQRGIRPIVGLVHHGCGPRYALFTGPEFERQLPRYARQVAERYPWVDAYTPINEPLTTARFSGLSGHWYPHATKPLAFVRILLRECKATILAMEQIRQVRPDAQLVQTDDLGQTHSTARLAYQAEWENHRRWLTWDLLCGRVTADHPLWGYLIWIGIDQRELAFFSDNPCPPSLIGINHYITSERFLDHQIWQYPAHLTGGNGRHRYVDTEVVRAAPEQRLGLSGLLQQTWERYGIPIAVTEAHLGCTVDEQMRWLWDMWQQTEQARQAGADVRAVTAWALLGSYDWHCLLTRREDHYEPGAFDVETGHLQATELAGLVQRLATGQNPGEVVPPGPGWWQTVQQADLADP</sequence>
<gene>
    <name evidence="1" type="ORF">EHT87_07450</name>
</gene>
<dbReference type="Proteomes" id="UP000274271">
    <property type="component" value="Unassembled WGS sequence"/>
</dbReference>
<proteinExistence type="predicted"/>
<keyword evidence="1" id="KW-0378">Hydrolase</keyword>
<evidence type="ECO:0000313" key="2">
    <source>
        <dbReference type="Proteomes" id="UP000274271"/>
    </source>
</evidence>
<dbReference type="GO" id="GO:0004553">
    <property type="term" value="F:hydrolase activity, hydrolyzing O-glycosyl compounds"/>
    <property type="evidence" value="ECO:0007669"/>
    <property type="project" value="InterPro"/>
</dbReference>
<dbReference type="Pfam" id="PF00232">
    <property type="entry name" value="Glyco_hydro_1"/>
    <property type="match status" value="1"/>
</dbReference>
<accession>A0A3P1CXZ4</accession>
<dbReference type="InterPro" id="IPR001360">
    <property type="entry name" value="Glyco_hydro_1"/>
</dbReference>
<dbReference type="OrthoDB" id="9803892at2"/>
<protein>
    <submittedName>
        <fullName evidence="1">Glycosyl hydrolase family protein</fullName>
    </submittedName>
</protein>
<dbReference type="GO" id="GO:0005975">
    <property type="term" value="P:carbohydrate metabolic process"/>
    <property type="evidence" value="ECO:0007669"/>
    <property type="project" value="InterPro"/>
</dbReference>
<name>A0A3P1CXZ4_9BACT</name>
<organism evidence="1 2">
    <name type="scientific">Larkinella knui</name>
    <dbReference type="NCBI Taxonomy" id="2025310"/>
    <lineage>
        <taxon>Bacteria</taxon>
        <taxon>Pseudomonadati</taxon>
        <taxon>Bacteroidota</taxon>
        <taxon>Cytophagia</taxon>
        <taxon>Cytophagales</taxon>
        <taxon>Spirosomataceae</taxon>
        <taxon>Larkinella</taxon>
    </lineage>
</organism>
<dbReference type="RefSeq" id="WP_124905355.1">
    <property type="nucleotide sequence ID" value="NZ_RQJP01000001.1"/>
</dbReference>